<feature type="region of interest" description="Disordered" evidence="1">
    <location>
        <begin position="105"/>
        <end position="125"/>
    </location>
</feature>
<evidence type="ECO:0000259" key="2">
    <source>
        <dbReference type="Pfam" id="PF08707"/>
    </source>
</evidence>
<dbReference type="GO" id="GO:0016817">
    <property type="term" value="F:hydrolase activity, acting on acid anhydrides"/>
    <property type="evidence" value="ECO:0007669"/>
    <property type="project" value="InterPro"/>
</dbReference>
<reference evidence="3 4" key="1">
    <citation type="submission" date="2017-06" db="EMBL/GenBank/DDBJ databases">
        <authorList>
            <person name="Kim H.J."/>
            <person name="Triplett B.A."/>
        </authorList>
    </citation>
    <scope>NUCLEOTIDE SEQUENCE [LARGE SCALE GENOMIC DNA]</scope>
    <source>
        <strain evidence="3 4">DSM 29339</strain>
    </source>
</reference>
<gene>
    <name evidence="3" type="ORF">SAMN05421757_102695</name>
</gene>
<protein>
    <submittedName>
        <fullName evidence="3">Primase C terminal 2 (PriCT-2)</fullName>
    </submittedName>
</protein>
<dbReference type="RefSeq" id="WP_089232403.1">
    <property type="nucleotide sequence ID" value="NZ_FZOY01000002.1"/>
</dbReference>
<dbReference type="InterPro" id="IPR014819">
    <property type="entry name" value="PriCT_2"/>
</dbReference>
<proteinExistence type="predicted"/>
<dbReference type="Gene3D" id="3.40.50.300">
    <property type="entry name" value="P-loop containing nucleotide triphosphate hydrolases"/>
    <property type="match status" value="1"/>
</dbReference>
<name>A0A239FIR8_9RHOB</name>
<sequence>MTDNHWGLFAIVSNDKPNGKPDKIPMDLTTGKSPVAAKSAFTYSLEEAKAKLNGGSTMLGYLPAPDSTYVGADLDKCLENDGATFKDWADDLLGDYDGPDAVTPSGQGVRIMMPRAPGDEDRGSAKERNDVGFFATEARAFTVPLELADKLDELVRDDGLVDRIVARRDAADDEARPGLYTAEQKVAHNGEFDRKWKDHWLNHLSPEDQQAAVTEMLKALPKEFCEEYSQWLEISMALHHLSVLVIWDAETIWDQWSESGAVYRAGFFRIRTGDANYNPAQNRYFWGRLQPNKGVTIFTLLHHAREHGFDIEPWRQKAEVRRRERLAEDLGELLTKTRKKQESGKPEGRIISGPDFLNYDPGALRWVVDECIPPGLTALAGQMKVGKSFLLIQLAEAITTGRDFLDMPTQRGRVLYYAVEDGVNRLRRRVKQMGVRFDPDRLSLVFQGSPTPTDLAKDIARDIEAVGGDVALVIIDTFKLASGTREDSRKNAYEQDVEMLAVFKMLADMSGVAILATFHERKPPPGRQRQTGDHFDAISGSAGILATADGFLRLIRERETTLGRLYIGGRDVREDRTINLDHSREDEGRWSPLSGAMNRSLDMLTRMKAGARKDILETIMLKGPMTRDELRGTLPNHTSENIQRSLHRLLEGGVIVEDEDGNLHLAMGE</sequence>
<dbReference type="EMBL" id="FZOY01000002">
    <property type="protein sequence ID" value="SNS56846.1"/>
    <property type="molecule type" value="Genomic_DNA"/>
</dbReference>
<evidence type="ECO:0000256" key="1">
    <source>
        <dbReference type="SAM" id="MobiDB-lite"/>
    </source>
</evidence>
<feature type="domain" description="Primase C-terminal 2" evidence="2">
    <location>
        <begin position="214"/>
        <end position="304"/>
    </location>
</feature>
<dbReference type="OrthoDB" id="8215052at2"/>
<organism evidence="3 4">
    <name type="scientific">Tropicimonas sediminicola</name>
    <dbReference type="NCBI Taxonomy" id="1031541"/>
    <lineage>
        <taxon>Bacteria</taxon>
        <taxon>Pseudomonadati</taxon>
        <taxon>Pseudomonadota</taxon>
        <taxon>Alphaproteobacteria</taxon>
        <taxon>Rhodobacterales</taxon>
        <taxon>Roseobacteraceae</taxon>
        <taxon>Tropicimonas</taxon>
    </lineage>
</organism>
<dbReference type="SUPFAM" id="SSF52540">
    <property type="entry name" value="P-loop containing nucleoside triphosphate hydrolases"/>
    <property type="match status" value="1"/>
</dbReference>
<accession>A0A239FIR8</accession>
<dbReference type="Pfam" id="PF08707">
    <property type="entry name" value="PriCT_2"/>
    <property type="match status" value="1"/>
</dbReference>
<keyword evidence="4" id="KW-1185">Reference proteome</keyword>
<dbReference type="Pfam" id="PF13481">
    <property type="entry name" value="AAA_25"/>
    <property type="match status" value="1"/>
</dbReference>
<evidence type="ECO:0000313" key="3">
    <source>
        <dbReference type="EMBL" id="SNS56846.1"/>
    </source>
</evidence>
<dbReference type="AlphaFoldDB" id="A0A239FIR8"/>
<dbReference type="InterPro" id="IPR027417">
    <property type="entry name" value="P-loop_NTPase"/>
</dbReference>
<dbReference type="Proteomes" id="UP000198426">
    <property type="component" value="Unassembled WGS sequence"/>
</dbReference>
<evidence type="ECO:0000313" key="4">
    <source>
        <dbReference type="Proteomes" id="UP000198426"/>
    </source>
</evidence>